<feature type="non-terminal residue" evidence="1">
    <location>
        <position position="449"/>
    </location>
</feature>
<dbReference type="SUPFAM" id="SSF52540">
    <property type="entry name" value="P-loop containing nucleoside triphosphate hydrolases"/>
    <property type="match status" value="1"/>
</dbReference>
<dbReference type="InterPro" id="IPR027417">
    <property type="entry name" value="P-loop_NTPase"/>
</dbReference>
<protein>
    <submittedName>
        <fullName evidence="1">Uncharacterized protein</fullName>
    </submittedName>
</protein>
<dbReference type="OrthoDB" id="2337140at2759"/>
<proteinExistence type="predicted"/>
<organism evidence="1 2">
    <name type="scientific">Jimgerdemannia flammicorona</name>
    <dbReference type="NCBI Taxonomy" id="994334"/>
    <lineage>
        <taxon>Eukaryota</taxon>
        <taxon>Fungi</taxon>
        <taxon>Fungi incertae sedis</taxon>
        <taxon>Mucoromycota</taxon>
        <taxon>Mucoromycotina</taxon>
        <taxon>Endogonomycetes</taxon>
        <taxon>Endogonales</taxon>
        <taxon>Endogonaceae</taxon>
        <taxon>Jimgerdemannia</taxon>
    </lineage>
</organism>
<dbReference type="AlphaFoldDB" id="A0A433D0S7"/>
<dbReference type="Proteomes" id="UP000268093">
    <property type="component" value="Unassembled WGS sequence"/>
</dbReference>
<dbReference type="EMBL" id="RBNI01008920">
    <property type="protein sequence ID" value="RUP44437.1"/>
    <property type="molecule type" value="Genomic_DNA"/>
</dbReference>
<reference evidence="1 2" key="1">
    <citation type="journal article" date="2018" name="New Phytol.">
        <title>Phylogenomics of Endogonaceae and evolution of mycorrhizas within Mucoromycota.</title>
        <authorList>
            <person name="Chang Y."/>
            <person name="Desiro A."/>
            <person name="Na H."/>
            <person name="Sandor L."/>
            <person name="Lipzen A."/>
            <person name="Clum A."/>
            <person name="Barry K."/>
            <person name="Grigoriev I.V."/>
            <person name="Martin F.M."/>
            <person name="Stajich J.E."/>
            <person name="Smith M.E."/>
            <person name="Bonito G."/>
            <person name="Spatafora J.W."/>
        </authorList>
    </citation>
    <scope>NUCLEOTIDE SEQUENCE [LARGE SCALE GENOMIC DNA]</scope>
    <source>
        <strain evidence="1 2">GMNB39</strain>
    </source>
</reference>
<keyword evidence="2" id="KW-1185">Reference proteome</keyword>
<sequence>MEFIIRKFRLSNGETVPMLLWQTTTWTMLHQRLDILYPSYTFSTHNDPASFVVDGDISDIYIPVIGKRKYSSISPPSHNEVKTFDTHTLIEHLHDYGIVCDHTVLNVLINEKIAGQSFLLQTTESLKLCGISLDTATTITEYINEINANDPSRVSKATMATKRVSEFNSKWHDHPRAILVSPPYSGKTTFGSALKQFLENKGRKVISISMKLVLSNDGLYAKSKDCFDMFWIDQTEISWSDILECTDQTDVIIDDADMLFRIPMLFLWPAFHAYQRNPNLRILVLCQHGRQLYPTEIIAIAEPVFGLADLRLTRHELDTVVDGIQFSNDVIDATFNVTNGHPALASYIFNHLKTVFSNDLANTTAILEYMLSAQFFDEITKCDALKDQLGIHCKGPFVAPVIDIVRQQMASPTIPSHTIDEFRAFICECVSRMRPSALDIDPPKSEWIR</sequence>
<name>A0A433D0S7_9FUNG</name>
<accession>A0A433D0S7</accession>
<evidence type="ECO:0000313" key="2">
    <source>
        <dbReference type="Proteomes" id="UP000268093"/>
    </source>
</evidence>
<gene>
    <name evidence="1" type="ORF">BC936DRAFT_149462</name>
</gene>
<evidence type="ECO:0000313" key="1">
    <source>
        <dbReference type="EMBL" id="RUP44437.1"/>
    </source>
</evidence>
<comment type="caution">
    <text evidence="1">The sequence shown here is derived from an EMBL/GenBank/DDBJ whole genome shotgun (WGS) entry which is preliminary data.</text>
</comment>
<dbReference type="InterPro" id="IPR013761">
    <property type="entry name" value="SAM/pointed_sf"/>
</dbReference>
<dbReference type="Gene3D" id="1.10.150.50">
    <property type="entry name" value="Transcription Factor, Ets-1"/>
    <property type="match status" value="1"/>
</dbReference>